<feature type="compositionally biased region" description="Gly residues" evidence="1">
    <location>
        <begin position="17"/>
        <end position="28"/>
    </location>
</feature>
<accession>A0AAE1TNZ1</accession>
<protein>
    <submittedName>
        <fullName evidence="2">Uncharacterized protein</fullName>
    </submittedName>
</protein>
<evidence type="ECO:0000256" key="1">
    <source>
        <dbReference type="SAM" id="MobiDB-lite"/>
    </source>
</evidence>
<organism evidence="2 3">
    <name type="scientific">Petrolisthes manimaculis</name>
    <dbReference type="NCBI Taxonomy" id="1843537"/>
    <lineage>
        <taxon>Eukaryota</taxon>
        <taxon>Metazoa</taxon>
        <taxon>Ecdysozoa</taxon>
        <taxon>Arthropoda</taxon>
        <taxon>Crustacea</taxon>
        <taxon>Multicrustacea</taxon>
        <taxon>Malacostraca</taxon>
        <taxon>Eumalacostraca</taxon>
        <taxon>Eucarida</taxon>
        <taxon>Decapoda</taxon>
        <taxon>Pleocyemata</taxon>
        <taxon>Anomura</taxon>
        <taxon>Galatheoidea</taxon>
        <taxon>Porcellanidae</taxon>
        <taxon>Petrolisthes</taxon>
    </lineage>
</organism>
<feature type="compositionally biased region" description="Low complexity" evidence="1">
    <location>
        <begin position="1"/>
        <end position="16"/>
    </location>
</feature>
<evidence type="ECO:0000313" key="2">
    <source>
        <dbReference type="EMBL" id="KAK4292071.1"/>
    </source>
</evidence>
<gene>
    <name evidence="2" type="ORF">Pmani_035146</name>
</gene>
<proteinExistence type="predicted"/>
<dbReference type="Proteomes" id="UP001292094">
    <property type="component" value="Unassembled WGS sequence"/>
</dbReference>
<sequence>MATNPNGNLRITNNNNNGGGGASGGGGVKVDPRDPQVRKLVYNMYRGMLDQKHQKANVILDSTPQQHITKDEGVGSRVQSMM</sequence>
<name>A0AAE1TNZ1_9EUCA</name>
<comment type="caution">
    <text evidence="2">The sequence shown here is derived from an EMBL/GenBank/DDBJ whole genome shotgun (WGS) entry which is preliminary data.</text>
</comment>
<dbReference type="AlphaFoldDB" id="A0AAE1TNZ1"/>
<evidence type="ECO:0000313" key="3">
    <source>
        <dbReference type="Proteomes" id="UP001292094"/>
    </source>
</evidence>
<dbReference type="EMBL" id="JAWZYT010004948">
    <property type="protein sequence ID" value="KAK4292071.1"/>
    <property type="molecule type" value="Genomic_DNA"/>
</dbReference>
<reference evidence="2" key="1">
    <citation type="submission" date="2023-11" db="EMBL/GenBank/DDBJ databases">
        <title>Genome assemblies of two species of porcelain crab, Petrolisthes cinctipes and Petrolisthes manimaculis (Anomura: Porcellanidae).</title>
        <authorList>
            <person name="Angst P."/>
        </authorList>
    </citation>
    <scope>NUCLEOTIDE SEQUENCE</scope>
    <source>
        <strain evidence="2">PB745_02</strain>
        <tissue evidence="2">Gill</tissue>
    </source>
</reference>
<keyword evidence="3" id="KW-1185">Reference proteome</keyword>
<feature type="region of interest" description="Disordered" evidence="1">
    <location>
        <begin position="1"/>
        <end position="34"/>
    </location>
</feature>